<keyword evidence="3" id="KW-1185">Reference proteome</keyword>
<accession>A0A0F6W8M0</accession>
<feature type="chain" id="PRO_5002511404" description="DUF1579 domain-containing protein" evidence="1">
    <location>
        <begin position="22"/>
        <end position="195"/>
    </location>
</feature>
<dbReference type="EMBL" id="CP011125">
    <property type="protein sequence ID" value="AKF10108.1"/>
    <property type="molecule type" value="Genomic_DNA"/>
</dbReference>
<gene>
    <name evidence="2" type="ORF">DB32_007257</name>
</gene>
<feature type="signal peptide" evidence="1">
    <location>
        <begin position="1"/>
        <end position="21"/>
    </location>
</feature>
<protein>
    <recommendedName>
        <fullName evidence="4">DUF1579 domain-containing protein</fullName>
    </recommendedName>
</protein>
<evidence type="ECO:0000313" key="2">
    <source>
        <dbReference type="EMBL" id="AKF10108.1"/>
    </source>
</evidence>
<proteinExistence type="predicted"/>
<evidence type="ECO:0008006" key="4">
    <source>
        <dbReference type="Google" id="ProtNLM"/>
    </source>
</evidence>
<name>A0A0F6W8M0_9BACT</name>
<dbReference type="OrthoDB" id="5512161at2"/>
<keyword evidence="1" id="KW-0732">Signal</keyword>
<reference evidence="2 3" key="1">
    <citation type="submission" date="2015-03" db="EMBL/GenBank/DDBJ databases">
        <title>Genome assembly of Sandaracinus amylolyticus DSM 53668.</title>
        <authorList>
            <person name="Sharma G."/>
            <person name="Subramanian S."/>
        </authorList>
    </citation>
    <scope>NUCLEOTIDE SEQUENCE [LARGE SCALE GENOMIC DNA]</scope>
    <source>
        <strain evidence="2 3">DSM 53668</strain>
    </source>
</reference>
<dbReference type="Proteomes" id="UP000034883">
    <property type="component" value="Chromosome"/>
</dbReference>
<dbReference type="KEGG" id="samy:DB32_007257"/>
<sequence length="195" mass="21278">MRHAAAISVSLLLALGAFALAAPIGHTQEGAEGESAQPSGDTSIAERLNGRWALVHGEEAAQRTVDQAIEHTTDGMVPIVSGVTANELRERNPVNGAFTIQISPERIRTEFETATFDSAPGASVRTNIPGESEEMQLVQVLREGRLEQIFTTDRGRRWSVFVPSADGQRLTMQVTITSGIIPRPLRYELEYQRAQ</sequence>
<dbReference type="RefSeq" id="WP_053237099.1">
    <property type="nucleotide sequence ID" value="NZ_CP011125.1"/>
</dbReference>
<evidence type="ECO:0000313" key="3">
    <source>
        <dbReference type="Proteomes" id="UP000034883"/>
    </source>
</evidence>
<dbReference type="AlphaFoldDB" id="A0A0F6W8M0"/>
<evidence type="ECO:0000256" key="1">
    <source>
        <dbReference type="SAM" id="SignalP"/>
    </source>
</evidence>
<dbReference type="STRING" id="927083.DB32_007257"/>
<organism evidence="2 3">
    <name type="scientific">Sandaracinus amylolyticus</name>
    <dbReference type="NCBI Taxonomy" id="927083"/>
    <lineage>
        <taxon>Bacteria</taxon>
        <taxon>Pseudomonadati</taxon>
        <taxon>Myxococcota</taxon>
        <taxon>Polyangia</taxon>
        <taxon>Polyangiales</taxon>
        <taxon>Sandaracinaceae</taxon>
        <taxon>Sandaracinus</taxon>
    </lineage>
</organism>